<dbReference type="EMBL" id="FOAB01000007">
    <property type="protein sequence ID" value="SEL96108.1"/>
    <property type="molecule type" value="Genomic_DNA"/>
</dbReference>
<evidence type="ECO:0000313" key="2">
    <source>
        <dbReference type="Proteomes" id="UP000198521"/>
    </source>
</evidence>
<reference evidence="2" key="1">
    <citation type="submission" date="2016-10" db="EMBL/GenBank/DDBJ databases">
        <authorList>
            <person name="Varghese N."/>
            <person name="Submissions S."/>
        </authorList>
    </citation>
    <scope>NUCLEOTIDE SEQUENCE [LARGE SCALE GENOMIC DNA]</scope>
    <source>
        <strain evidence="2">DSM 25232 / NCIMB 14723 / 92V</strain>
    </source>
</reference>
<sequence>MKKNRKLKQLKLNKKIISNLQFKQISGGHRIATYYHTECGPSKDRGCELLTISK</sequence>
<gene>
    <name evidence="1" type="ORF">SAMN04487910_3725</name>
</gene>
<protein>
    <submittedName>
        <fullName evidence="1">Uncharacterized protein</fullName>
    </submittedName>
</protein>
<accession>A0A1H7UHK2</accession>
<keyword evidence="2" id="KW-1185">Reference proteome</keyword>
<dbReference type="RefSeq" id="WP_170837122.1">
    <property type="nucleotide sequence ID" value="NZ_FOAB01000007.1"/>
</dbReference>
<evidence type="ECO:0000313" key="1">
    <source>
        <dbReference type="EMBL" id="SEL96108.1"/>
    </source>
</evidence>
<dbReference type="STRING" id="1038014.SAMN04487910_3725"/>
<dbReference type="Proteomes" id="UP000198521">
    <property type="component" value="Unassembled WGS sequence"/>
</dbReference>
<organism evidence="1 2">
    <name type="scientific">Aquimarina amphilecti</name>
    <dbReference type="NCBI Taxonomy" id="1038014"/>
    <lineage>
        <taxon>Bacteria</taxon>
        <taxon>Pseudomonadati</taxon>
        <taxon>Bacteroidota</taxon>
        <taxon>Flavobacteriia</taxon>
        <taxon>Flavobacteriales</taxon>
        <taxon>Flavobacteriaceae</taxon>
        <taxon>Aquimarina</taxon>
    </lineage>
</organism>
<dbReference type="AlphaFoldDB" id="A0A1H7UHK2"/>
<proteinExistence type="predicted"/>
<name>A0A1H7UHK2_AQUAM</name>